<dbReference type="AlphaFoldDB" id="A0A4R9BUN0"/>
<organism evidence="1 2">
    <name type="scientific">Cryobacterium serini</name>
    <dbReference type="NCBI Taxonomy" id="1259201"/>
    <lineage>
        <taxon>Bacteria</taxon>
        <taxon>Bacillati</taxon>
        <taxon>Actinomycetota</taxon>
        <taxon>Actinomycetes</taxon>
        <taxon>Micrococcales</taxon>
        <taxon>Microbacteriaceae</taxon>
        <taxon>Cryobacterium</taxon>
    </lineage>
</organism>
<sequence>MDEDIEQVAVRAEIDAVETLAQTTWLGPAIDADARAGRFERWGSSTVIDEHVGGPVISASLFAALHSRAGLAAQWPVGNAGLLHVYGYLLSTVPTPFGFKRDRWLTSTLATAYGLSADAFVPGTSPRTLLERVTEAADALSDRATVRQQEVTGVATSVALDRRSFGGAWALVYIVEGRLVTTFTVESVEQVLDEWDAAEPTLRWNAVDPRRRS</sequence>
<name>A0A4R9BUN0_9MICO</name>
<accession>A0A4R9BUN0</accession>
<proteinExistence type="predicted"/>
<keyword evidence="2" id="KW-1185">Reference proteome</keyword>
<dbReference type="EMBL" id="SOHN01000003">
    <property type="protein sequence ID" value="TFD91363.1"/>
    <property type="molecule type" value="Genomic_DNA"/>
</dbReference>
<gene>
    <name evidence="1" type="ORF">E3T51_01240</name>
</gene>
<evidence type="ECO:0000313" key="2">
    <source>
        <dbReference type="Proteomes" id="UP000297626"/>
    </source>
</evidence>
<dbReference type="Proteomes" id="UP000297626">
    <property type="component" value="Unassembled WGS sequence"/>
</dbReference>
<evidence type="ECO:0000313" key="1">
    <source>
        <dbReference type="EMBL" id="TFD91363.1"/>
    </source>
</evidence>
<protein>
    <submittedName>
        <fullName evidence="1">Amino acid deaminase</fullName>
    </submittedName>
</protein>
<comment type="caution">
    <text evidence="1">The sequence shown here is derived from an EMBL/GenBank/DDBJ whole genome shotgun (WGS) entry which is preliminary data.</text>
</comment>
<reference evidence="1 2" key="1">
    <citation type="submission" date="2019-03" db="EMBL/GenBank/DDBJ databases">
        <title>Genomics of glacier-inhabiting Cryobacterium strains.</title>
        <authorList>
            <person name="Liu Q."/>
            <person name="Xin Y.-H."/>
        </authorList>
    </citation>
    <scope>NUCLEOTIDE SEQUENCE [LARGE SCALE GENOMIC DNA]</scope>
    <source>
        <strain evidence="1 2">Sr54</strain>
    </source>
</reference>
<dbReference type="RefSeq" id="WP_134526447.1">
    <property type="nucleotide sequence ID" value="NZ_SOHN01000003.1"/>
</dbReference>